<dbReference type="PROSITE" id="PS50174">
    <property type="entry name" value="G_PATCH"/>
    <property type="match status" value="1"/>
</dbReference>
<feature type="compositionally biased region" description="Basic residues" evidence="1">
    <location>
        <begin position="607"/>
        <end position="619"/>
    </location>
</feature>
<dbReference type="InterPro" id="IPR051189">
    <property type="entry name" value="Splicing_assoc_domain"/>
</dbReference>
<reference evidence="3 4" key="1">
    <citation type="submission" date="2023-09" db="EMBL/GenBank/DDBJ databases">
        <title>Pangenome analysis of Batrachochytrium dendrobatidis and related Chytrids.</title>
        <authorList>
            <person name="Yacoub M.N."/>
            <person name="Stajich J.E."/>
            <person name="James T.Y."/>
        </authorList>
    </citation>
    <scope>NUCLEOTIDE SEQUENCE [LARGE SCALE GENOMIC DNA]</scope>
    <source>
        <strain evidence="3 4">JEL0888</strain>
    </source>
</reference>
<dbReference type="Pfam" id="PF01585">
    <property type="entry name" value="G-patch"/>
    <property type="match status" value="1"/>
</dbReference>
<feature type="compositionally biased region" description="Basic and acidic residues" evidence="1">
    <location>
        <begin position="452"/>
        <end position="467"/>
    </location>
</feature>
<dbReference type="EMBL" id="JADGIZ020000018">
    <property type="protein sequence ID" value="KAL2916217.1"/>
    <property type="molecule type" value="Genomic_DNA"/>
</dbReference>
<evidence type="ECO:0000256" key="1">
    <source>
        <dbReference type="SAM" id="MobiDB-lite"/>
    </source>
</evidence>
<feature type="compositionally biased region" description="Basic and acidic residues" evidence="1">
    <location>
        <begin position="260"/>
        <end position="273"/>
    </location>
</feature>
<gene>
    <name evidence="3" type="primary">SQS1</name>
    <name evidence="3" type="ORF">HK105_204308</name>
</gene>
<feature type="compositionally biased region" description="Acidic residues" evidence="1">
    <location>
        <begin position="407"/>
        <end position="418"/>
    </location>
</feature>
<evidence type="ECO:0000313" key="3">
    <source>
        <dbReference type="EMBL" id="KAL2916217.1"/>
    </source>
</evidence>
<protein>
    <submittedName>
        <fullName evidence="3">Squalene synthetase-like protein</fullName>
    </submittedName>
</protein>
<dbReference type="CDD" id="cd02325">
    <property type="entry name" value="R3H"/>
    <property type="match status" value="1"/>
</dbReference>
<feature type="domain" description="G-patch" evidence="2">
    <location>
        <begin position="643"/>
        <end position="687"/>
    </location>
</feature>
<dbReference type="PANTHER" id="PTHR14195">
    <property type="entry name" value="G PATCH DOMAIN CONTAINING PROTEIN 2"/>
    <property type="match status" value="1"/>
</dbReference>
<feature type="compositionally biased region" description="Acidic residues" evidence="1">
    <location>
        <begin position="299"/>
        <end position="308"/>
    </location>
</feature>
<evidence type="ECO:0000313" key="4">
    <source>
        <dbReference type="Proteomes" id="UP001527925"/>
    </source>
</evidence>
<sequence>MLGRPTLSRSSAAEAAVASEAEELAAAVAAPGAGPATTAAAVEAAAAAAAASAASGKAGRQAPRGGSFGSRPRQHVPDTDSEELDELVRDYLLNADSDFVPRITQLASLSIADERLPHERMRRSASSAAADVSSGSESDTKGVAAAAARSGSNGDGDGDEPEMPEAGLYEALMHDEDEMAYDSDNAFHPLRYAGFVGGEGLPDSASDASDSSESNLGSSAVEGIDTDDSDGGSGGSESGSESDESSLALDMANMDNDAGFNERRESQWLREDFVGGPSKWTASSRRRKPKSAKSATEGDSGDSDDSDDGGGRAGLGFGGAWDSDDARDAKRRESEMRFQQILNGDFSDSRSVKQRRKDKGKQPASYESDERMLAKRSGRGQWTQGRAIRDSSDDSSDNPSDGSSSDSTDDSDDSDSDEANAASRGNWRVVTQQMASKSQRRKQNKANRREKRAQLRREADERQRQSDALHSALAKSHSMHITKDILTFLRQANKIIKKFVAIAHLPGAPESAILPPMPAAIRRLVCEIAKAYKVVPKTRGSGKKKITVVFCTGFSAVPDNWTSIPDQVAQRHNGALKGNTGRHQGGPANGGGGGKKGKGKAKDTGKGKKQGHGGGSRHRSGNDSAAVPEVGHVVGGHAKPIDASNVGHRMMLAMGWRPGQSLGTDGVGIVDPVAVTVRSKRGGLGGM</sequence>
<feature type="region of interest" description="Disordered" evidence="1">
    <location>
        <begin position="118"/>
        <end position="177"/>
    </location>
</feature>
<dbReference type="Proteomes" id="UP001527925">
    <property type="component" value="Unassembled WGS sequence"/>
</dbReference>
<feature type="compositionally biased region" description="Low complexity" evidence="1">
    <location>
        <begin position="397"/>
        <end position="406"/>
    </location>
</feature>
<dbReference type="InterPro" id="IPR000467">
    <property type="entry name" value="G_patch_dom"/>
</dbReference>
<feature type="compositionally biased region" description="Basic residues" evidence="1">
    <location>
        <begin position="438"/>
        <end position="451"/>
    </location>
</feature>
<feature type="region of interest" description="Disordered" evidence="1">
    <location>
        <begin position="50"/>
        <end position="83"/>
    </location>
</feature>
<comment type="caution">
    <text evidence="3">The sequence shown here is derived from an EMBL/GenBank/DDBJ whole genome shotgun (WGS) entry which is preliminary data.</text>
</comment>
<keyword evidence="4" id="KW-1185">Reference proteome</keyword>
<feature type="compositionally biased region" description="Basic and acidic residues" evidence="1">
    <location>
        <begin position="324"/>
        <end position="336"/>
    </location>
</feature>
<name>A0ABR4N9P5_9FUNG</name>
<feature type="compositionally biased region" description="Low complexity" evidence="1">
    <location>
        <begin position="124"/>
        <end position="137"/>
    </location>
</feature>
<feature type="region of interest" description="Disordered" evidence="1">
    <location>
        <begin position="192"/>
        <end position="475"/>
    </location>
</feature>
<feature type="compositionally biased region" description="Gly residues" evidence="1">
    <location>
        <begin position="583"/>
        <end position="594"/>
    </location>
</feature>
<feature type="region of interest" description="Disordered" evidence="1">
    <location>
        <begin position="574"/>
        <end position="641"/>
    </location>
</feature>
<feature type="compositionally biased region" description="Low complexity" evidence="1">
    <location>
        <begin position="203"/>
        <end position="220"/>
    </location>
</feature>
<proteinExistence type="predicted"/>
<dbReference type="SMART" id="SM00443">
    <property type="entry name" value="G_patch"/>
    <property type="match status" value="1"/>
</dbReference>
<organism evidence="3 4">
    <name type="scientific">Polyrhizophydium stewartii</name>
    <dbReference type="NCBI Taxonomy" id="2732419"/>
    <lineage>
        <taxon>Eukaryota</taxon>
        <taxon>Fungi</taxon>
        <taxon>Fungi incertae sedis</taxon>
        <taxon>Chytridiomycota</taxon>
        <taxon>Chytridiomycota incertae sedis</taxon>
        <taxon>Chytridiomycetes</taxon>
        <taxon>Rhizophydiales</taxon>
        <taxon>Rhizophydiales incertae sedis</taxon>
        <taxon>Polyrhizophydium</taxon>
    </lineage>
</organism>
<evidence type="ECO:0000259" key="2">
    <source>
        <dbReference type="PROSITE" id="PS50174"/>
    </source>
</evidence>
<accession>A0ABR4N9P5</accession>